<name>A0AAE1A1F5_9GAST</name>
<organism evidence="5 6">
    <name type="scientific">Elysia crispata</name>
    <name type="common">lettuce slug</name>
    <dbReference type="NCBI Taxonomy" id="231223"/>
    <lineage>
        <taxon>Eukaryota</taxon>
        <taxon>Metazoa</taxon>
        <taxon>Spiralia</taxon>
        <taxon>Lophotrochozoa</taxon>
        <taxon>Mollusca</taxon>
        <taxon>Gastropoda</taxon>
        <taxon>Heterobranchia</taxon>
        <taxon>Euthyneura</taxon>
        <taxon>Panpulmonata</taxon>
        <taxon>Sacoglossa</taxon>
        <taxon>Placobranchoidea</taxon>
        <taxon>Plakobranchidae</taxon>
        <taxon>Elysia</taxon>
    </lineage>
</organism>
<dbReference type="InterPro" id="IPR029071">
    <property type="entry name" value="Ubiquitin-like_domsf"/>
</dbReference>
<feature type="domain" description="Ubiquitin-like" evidence="4">
    <location>
        <begin position="539"/>
        <end position="624"/>
    </location>
</feature>
<feature type="compositionally biased region" description="Basic and acidic residues" evidence="3">
    <location>
        <begin position="302"/>
        <end position="311"/>
    </location>
</feature>
<dbReference type="InterPro" id="IPR000626">
    <property type="entry name" value="Ubiquitin-like_dom"/>
</dbReference>
<dbReference type="AlphaFoldDB" id="A0AAE1A1F5"/>
<accession>A0AAE1A1F5</accession>
<dbReference type="EMBL" id="JAWDGP010002850">
    <property type="protein sequence ID" value="KAK3779320.1"/>
    <property type="molecule type" value="Genomic_DNA"/>
</dbReference>
<dbReference type="InterPro" id="IPR032675">
    <property type="entry name" value="LRR_dom_sf"/>
</dbReference>
<dbReference type="Gene3D" id="3.80.10.10">
    <property type="entry name" value="Ribonuclease Inhibitor"/>
    <property type="match status" value="2"/>
</dbReference>
<dbReference type="Proteomes" id="UP001283361">
    <property type="component" value="Unassembled WGS sequence"/>
</dbReference>
<dbReference type="PANTHER" id="PTHR18849:SF0">
    <property type="entry name" value="CILIA- AND FLAGELLA-ASSOCIATED PROTEIN 410-RELATED"/>
    <property type="match status" value="1"/>
</dbReference>
<feature type="compositionally biased region" description="Polar residues" evidence="3">
    <location>
        <begin position="275"/>
        <end position="286"/>
    </location>
</feature>
<comment type="caution">
    <text evidence="5">The sequence shown here is derived from an EMBL/GenBank/DDBJ whole genome shotgun (WGS) entry which is preliminary data.</text>
</comment>
<keyword evidence="6" id="KW-1185">Reference proteome</keyword>
<dbReference type="PANTHER" id="PTHR18849">
    <property type="entry name" value="LEUCINE RICH REPEAT PROTEIN"/>
    <property type="match status" value="1"/>
</dbReference>
<gene>
    <name evidence="5" type="ORF">RRG08_031611</name>
</gene>
<keyword evidence="1" id="KW-0433">Leucine-rich repeat</keyword>
<evidence type="ECO:0000313" key="6">
    <source>
        <dbReference type="Proteomes" id="UP001283361"/>
    </source>
</evidence>
<dbReference type="SUPFAM" id="SSF54236">
    <property type="entry name" value="Ubiquitin-like"/>
    <property type="match status" value="1"/>
</dbReference>
<proteinExistence type="predicted"/>
<dbReference type="SUPFAM" id="SSF52047">
    <property type="entry name" value="RNI-like"/>
    <property type="match status" value="1"/>
</dbReference>
<reference evidence="5" key="1">
    <citation type="journal article" date="2023" name="G3 (Bethesda)">
        <title>A reference genome for the long-term kleptoplast-retaining sea slug Elysia crispata morphotype clarki.</title>
        <authorList>
            <person name="Eastman K.E."/>
            <person name="Pendleton A.L."/>
            <person name="Shaikh M.A."/>
            <person name="Suttiyut T."/>
            <person name="Ogas R."/>
            <person name="Tomko P."/>
            <person name="Gavelis G."/>
            <person name="Widhalm J.R."/>
            <person name="Wisecaver J.H."/>
        </authorList>
    </citation>
    <scope>NUCLEOTIDE SEQUENCE</scope>
    <source>
        <strain evidence="5">ECLA1</strain>
    </source>
</reference>
<dbReference type="PROSITE" id="PS50053">
    <property type="entry name" value="UBIQUITIN_2"/>
    <property type="match status" value="1"/>
</dbReference>
<evidence type="ECO:0000313" key="5">
    <source>
        <dbReference type="EMBL" id="KAK3779320.1"/>
    </source>
</evidence>
<keyword evidence="2" id="KW-0677">Repeat</keyword>
<evidence type="ECO:0000259" key="4">
    <source>
        <dbReference type="PROSITE" id="PS50053"/>
    </source>
</evidence>
<evidence type="ECO:0000256" key="2">
    <source>
        <dbReference type="ARBA" id="ARBA00022737"/>
    </source>
</evidence>
<sequence length="624" mass="69814">MSSGEDSIMSIGSMRQADVQEKSVHYSTALTHHSEQELVDKTETNQVFCVRQSASSNLGELQSYHSRLDDPDSACSTSMCQMSTAKSEGQSSVGKVPNHLEGSEELVSFVHAVHLKYQSSDDLTGATDDIVIIHTSGNIKATSSGTINLPKRVSMSGQEISVAGDANCIKKMCANVTELDLMENDITSWEEVFNIIACIPHLSFLNLASNRLTSDICSLTSVRSLSLPCLTHLVLNNTGITWEVLQCLLEIFPRLVELHLDLNKYRNFGLAFTSSNETSLPKSQSETSDKVKEMQGKQSFSDNKDAAEDRCEPNLSADNSMANEVLLHCCNEQKPGDSINLSSLPSDKNILTDPSILTPASTSSPHQSKCYFTLRRLFFGNNCITDWDEISKVGQFFPNLEYLLLSETNITDLGNPEDIPECFPHLKSLGLGRTQLRSWAEVEKLECFPMLTDVRLSGIPFLEALPKDKRFQHTVALLPKISTLNGSRVTESEREDAERAFLRRYMDADNKPLRYYELERKYGRLDPLAKVELKPQRTVKIKVRVEDAQQQVVKQEEMDIELDQTVRALRKLLSLMAGRPAGKLSLFYMDNQIEQGLDRLIYLDRKLHSYGMTDGDGIVVAYKD</sequence>
<evidence type="ECO:0000256" key="1">
    <source>
        <dbReference type="ARBA" id="ARBA00022614"/>
    </source>
</evidence>
<feature type="region of interest" description="Disordered" evidence="3">
    <location>
        <begin position="275"/>
        <end position="311"/>
    </location>
</feature>
<protein>
    <recommendedName>
        <fullName evidence="4">Ubiquitin-like domain-containing protein</fullName>
    </recommendedName>
</protein>
<evidence type="ECO:0000256" key="3">
    <source>
        <dbReference type="SAM" id="MobiDB-lite"/>
    </source>
</evidence>